<feature type="transmembrane region" description="Helical" evidence="1">
    <location>
        <begin position="20"/>
        <end position="37"/>
    </location>
</feature>
<gene>
    <name evidence="2" type="ORF">EDC39_11186</name>
</gene>
<dbReference type="Proteomes" id="UP000324159">
    <property type="component" value="Unassembled WGS sequence"/>
</dbReference>
<feature type="transmembrane region" description="Helical" evidence="1">
    <location>
        <begin position="74"/>
        <end position="96"/>
    </location>
</feature>
<keyword evidence="3" id="KW-1185">Reference proteome</keyword>
<keyword evidence="1" id="KW-0812">Transmembrane</keyword>
<keyword evidence="1" id="KW-0472">Membrane</keyword>
<protein>
    <submittedName>
        <fullName evidence="2">Uncharacterized protein</fullName>
    </submittedName>
</protein>
<dbReference type="RefSeq" id="WP_148896547.1">
    <property type="nucleotide sequence ID" value="NZ_VNIB01000011.1"/>
</dbReference>
<evidence type="ECO:0000256" key="1">
    <source>
        <dbReference type="SAM" id="Phobius"/>
    </source>
</evidence>
<accession>A0A5D3WIL0</accession>
<feature type="transmembrane region" description="Helical" evidence="1">
    <location>
        <begin position="49"/>
        <end position="68"/>
    </location>
</feature>
<evidence type="ECO:0000313" key="3">
    <source>
        <dbReference type="Proteomes" id="UP000324159"/>
    </source>
</evidence>
<comment type="caution">
    <text evidence="2">The sequence shown here is derived from an EMBL/GenBank/DDBJ whole genome shotgun (WGS) entry which is preliminary data.</text>
</comment>
<keyword evidence="1" id="KW-1133">Transmembrane helix</keyword>
<dbReference type="AlphaFoldDB" id="A0A5D3WIL0"/>
<proteinExistence type="predicted"/>
<evidence type="ECO:0000313" key="2">
    <source>
        <dbReference type="EMBL" id="TYO97156.1"/>
    </source>
</evidence>
<reference evidence="2 3" key="1">
    <citation type="submission" date="2019-07" db="EMBL/GenBank/DDBJ databases">
        <title>Genomic Encyclopedia of Type Strains, Phase IV (KMG-IV): sequencing the most valuable type-strain genomes for metagenomic binning, comparative biology and taxonomic classification.</title>
        <authorList>
            <person name="Goeker M."/>
        </authorList>
    </citation>
    <scope>NUCLEOTIDE SEQUENCE [LARGE SCALE GENOMIC DNA]</scope>
    <source>
        <strain evidence="2 3">SS015</strain>
    </source>
</reference>
<dbReference type="EMBL" id="VNIB01000011">
    <property type="protein sequence ID" value="TYO97156.1"/>
    <property type="molecule type" value="Genomic_DNA"/>
</dbReference>
<organism evidence="2 3">
    <name type="scientific">Geothermobacter ehrlichii</name>
    <dbReference type="NCBI Taxonomy" id="213224"/>
    <lineage>
        <taxon>Bacteria</taxon>
        <taxon>Pseudomonadati</taxon>
        <taxon>Thermodesulfobacteriota</taxon>
        <taxon>Desulfuromonadia</taxon>
        <taxon>Desulfuromonadales</taxon>
        <taxon>Geothermobacteraceae</taxon>
        <taxon>Geothermobacter</taxon>
    </lineage>
</organism>
<name>A0A5D3WIL0_9BACT</name>
<sequence length="99" mass="10646">MLLGLLLLTWQWPWRLNPGDGLVVVASFFIAFHLLGLDAWTANYDGRALACVQIATMAVLGLGGSLAFEQVSWPARWTGALVVALLVCSVLLLFTLSGS</sequence>
<dbReference type="OrthoDB" id="9804865at2"/>